<name>A0A3N6N179_9CYAN</name>
<protein>
    <submittedName>
        <fullName evidence="1">Uncharacterized protein</fullName>
    </submittedName>
</protein>
<dbReference type="AlphaFoldDB" id="A0A3N6N179"/>
<reference evidence="1 2" key="1">
    <citation type="journal article" date="2018" name="ACS Chem. Biol.">
        <title>Ketoreductase domain dysfunction expands chemodiversity: malyngamide biosynthesis in the cyanobacterium Okeania hirsuta.</title>
        <authorList>
            <person name="Moss N.A."/>
            <person name="Leao T."/>
            <person name="Rankin M."/>
            <person name="McCullough T.M."/>
            <person name="Qu P."/>
            <person name="Korobeynikov A."/>
            <person name="Smith J.L."/>
            <person name="Gerwick L."/>
            <person name="Gerwick W.H."/>
        </authorList>
    </citation>
    <scope>NUCLEOTIDE SEQUENCE [LARGE SCALE GENOMIC DNA]</scope>
    <source>
        <strain evidence="1 2">PAB10Feb10-1</strain>
    </source>
</reference>
<sequence length="99" mass="11555">MTFQWLKTVPEHKGDVLSINFSILTFQWLKTVPEHKRDVLPKFFGPDCSANRCLIRACQITLKVFTDIGFSIFGLKKVPAFQWQELQKASILGWLWQKN</sequence>
<evidence type="ECO:0000313" key="2">
    <source>
        <dbReference type="Proteomes" id="UP000269154"/>
    </source>
</evidence>
<comment type="caution">
    <text evidence="1">The sequence shown here is derived from an EMBL/GenBank/DDBJ whole genome shotgun (WGS) entry which is preliminary data.</text>
</comment>
<gene>
    <name evidence="1" type="ORF">D5R40_24450</name>
</gene>
<dbReference type="EMBL" id="RCBY01000187">
    <property type="protein sequence ID" value="RQH29736.1"/>
    <property type="molecule type" value="Genomic_DNA"/>
</dbReference>
<keyword evidence="2" id="KW-1185">Reference proteome</keyword>
<accession>A0A3N6N179</accession>
<evidence type="ECO:0000313" key="1">
    <source>
        <dbReference type="EMBL" id="RQH29736.1"/>
    </source>
</evidence>
<dbReference type="Proteomes" id="UP000269154">
    <property type="component" value="Unassembled WGS sequence"/>
</dbReference>
<organism evidence="1 2">
    <name type="scientific">Okeania hirsuta</name>
    <dbReference type="NCBI Taxonomy" id="1458930"/>
    <lineage>
        <taxon>Bacteria</taxon>
        <taxon>Bacillati</taxon>
        <taxon>Cyanobacteriota</taxon>
        <taxon>Cyanophyceae</taxon>
        <taxon>Oscillatoriophycideae</taxon>
        <taxon>Oscillatoriales</taxon>
        <taxon>Microcoleaceae</taxon>
        <taxon>Okeania</taxon>
    </lineage>
</organism>
<proteinExistence type="predicted"/>